<dbReference type="RefSeq" id="WP_123125457.1">
    <property type="nucleotide sequence ID" value="NZ_RJJD01000001.1"/>
</dbReference>
<evidence type="ECO:0000313" key="1">
    <source>
        <dbReference type="EMBL" id="RNI31558.1"/>
    </source>
</evidence>
<sequence length="101" mass="10866">MLESPFAAPIFGPAKIKQHYDTFLGIYASLSYQLIGVQGEVGYAQLEGTWGSVDNVVYSAMQALRFNAAGLCTEIIVWGGPTISRAVMMKNISKAFSGNQA</sequence>
<reference evidence="1 2" key="1">
    <citation type="submission" date="2018-11" db="EMBL/GenBank/DDBJ databases">
        <title>Rufibacter latericius sp. nov., isolated from water in Baiyang Lake.</title>
        <authorList>
            <person name="Yang Y."/>
        </authorList>
    </citation>
    <scope>NUCLEOTIDE SEQUENCE [LARGE SCALE GENOMIC DNA]</scope>
    <source>
        <strain evidence="1 2">R-22-1c-1</strain>
    </source>
</reference>
<dbReference type="AlphaFoldDB" id="A0A3M9N3H3"/>
<keyword evidence="2" id="KW-1185">Reference proteome</keyword>
<evidence type="ECO:0000313" key="2">
    <source>
        <dbReference type="Proteomes" id="UP000272117"/>
    </source>
</evidence>
<accession>A0A3M9N3H3</accession>
<name>A0A3M9N3H3_9BACT</name>
<dbReference type="EMBL" id="RJJD01000001">
    <property type="protein sequence ID" value="RNI31558.1"/>
    <property type="molecule type" value="Genomic_DNA"/>
</dbReference>
<dbReference type="OrthoDB" id="9841310at2"/>
<dbReference type="Proteomes" id="UP000272117">
    <property type="component" value="Unassembled WGS sequence"/>
</dbReference>
<comment type="caution">
    <text evidence="1">The sequence shown here is derived from an EMBL/GenBank/DDBJ whole genome shotgun (WGS) entry which is preliminary data.</text>
</comment>
<organism evidence="1 2">
    <name type="scientific">Rufibacter latericius</name>
    <dbReference type="NCBI Taxonomy" id="2487040"/>
    <lineage>
        <taxon>Bacteria</taxon>
        <taxon>Pseudomonadati</taxon>
        <taxon>Bacteroidota</taxon>
        <taxon>Cytophagia</taxon>
        <taxon>Cytophagales</taxon>
        <taxon>Hymenobacteraceae</taxon>
        <taxon>Rufibacter</taxon>
    </lineage>
</organism>
<proteinExistence type="predicted"/>
<gene>
    <name evidence="1" type="ORF">EFB08_03295</name>
</gene>
<protein>
    <submittedName>
        <fullName evidence="1">Uncharacterized protein</fullName>
    </submittedName>
</protein>